<keyword evidence="6 8" id="KW-1133">Transmembrane helix</keyword>
<dbReference type="GeneID" id="83618918"/>
<dbReference type="InterPro" id="IPR020846">
    <property type="entry name" value="MFS_dom"/>
</dbReference>
<name>A0AA46SDV9_9NOCA</name>
<evidence type="ECO:0000313" key="10">
    <source>
        <dbReference type="EMBL" id="UYF94356.1"/>
    </source>
</evidence>
<dbReference type="PANTHER" id="PTHR43271:SF2">
    <property type="entry name" value="BLL2771 PROTEIN"/>
    <property type="match status" value="1"/>
</dbReference>
<comment type="similarity">
    <text evidence="2">Belongs to the major facilitator superfamily.</text>
</comment>
<feature type="transmembrane region" description="Helical" evidence="8">
    <location>
        <begin position="120"/>
        <end position="138"/>
    </location>
</feature>
<gene>
    <name evidence="10" type="ORF">OCS65_00830</name>
</gene>
<sequence>MGRETSTDIGSIDVVRDRYVPPRRVIIILTATAVTAVGQMYSVLALLPQMAASFDVNPAQVTATSTVFGVAYAVGFLAAGPLASRFGSHTVMSVGLCTAAVTTLLAALPSTLLLELIARAGQGCAAAAFAPAAFTYIAENIDPRQRLLALSCLTSGFLGAAAVVPVAAQVIAVAAGWRAVFVLGAGALAVAAVVVVVFVPRARAIRHPRGARLFGVLVTILGRWRLVALFGASATFLGGYVSVFTVDRHAIPQGFPSRNSPCSGVLSRG</sequence>
<evidence type="ECO:0000256" key="3">
    <source>
        <dbReference type="ARBA" id="ARBA00022448"/>
    </source>
</evidence>
<dbReference type="PANTHER" id="PTHR43271">
    <property type="entry name" value="BLL2771 PROTEIN"/>
    <property type="match status" value="1"/>
</dbReference>
<dbReference type="GO" id="GO:0022857">
    <property type="term" value="F:transmembrane transporter activity"/>
    <property type="evidence" value="ECO:0007669"/>
    <property type="project" value="InterPro"/>
</dbReference>
<organism evidence="10 11">
    <name type="scientific">Rhodococcus aetherivorans</name>
    <dbReference type="NCBI Taxonomy" id="191292"/>
    <lineage>
        <taxon>Bacteria</taxon>
        <taxon>Bacillati</taxon>
        <taxon>Actinomycetota</taxon>
        <taxon>Actinomycetes</taxon>
        <taxon>Mycobacteriales</taxon>
        <taxon>Nocardiaceae</taxon>
        <taxon>Rhodococcus</taxon>
    </lineage>
</organism>
<proteinExistence type="inferred from homology"/>
<dbReference type="GO" id="GO:0005886">
    <property type="term" value="C:plasma membrane"/>
    <property type="evidence" value="ECO:0007669"/>
    <property type="project" value="UniProtKB-SubCell"/>
</dbReference>
<evidence type="ECO:0000313" key="11">
    <source>
        <dbReference type="Proteomes" id="UP001163947"/>
    </source>
</evidence>
<evidence type="ECO:0000256" key="5">
    <source>
        <dbReference type="ARBA" id="ARBA00022692"/>
    </source>
</evidence>
<dbReference type="PROSITE" id="PS50850">
    <property type="entry name" value="MFS"/>
    <property type="match status" value="1"/>
</dbReference>
<feature type="transmembrane region" description="Helical" evidence="8">
    <location>
        <begin position="25"/>
        <end position="47"/>
    </location>
</feature>
<evidence type="ECO:0000256" key="7">
    <source>
        <dbReference type="ARBA" id="ARBA00023136"/>
    </source>
</evidence>
<feature type="transmembrane region" description="Helical" evidence="8">
    <location>
        <begin position="211"/>
        <end position="237"/>
    </location>
</feature>
<comment type="subcellular location">
    <subcellularLocation>
        <location evidence="1">Cell membrane</location>
        <topology evidence="1">Multi-pass membrane protein</topology>
    </subcellularLocation>
</comment>
<accession>A0AA46SDV9</accession>
<dbReference type="InterPro" id="IPR036259">
    <property type="entry name" value="MFS_trans_sf"/>
</dbReference>
<keyword evidence="5 8" id="KW-0812">Transmembrane</keyword>
<keyword evidence="4" id="KW-1003">Cell membrane</keyword>
<protein>
    <submittedName>
        <fullName evidence="10">MFS transporter</fullName>
    </submittedName>
</protein>
<evidence type="ECO:0000256" key="4">
    <source>
        <dbReference type="ARBA" id="ARBA00022475"/>
    </source>
</evidence>
<dbReference type="AlphaFoldDB" id="A0AA46SDV9"/>
<feature type="transmembrane region" description="Helical" evidence="8">
    <location>
        <begin position="91"/>
        <end position="114"/>
    </location>
</feature>
<feature type="transmembrane region" description="Helical" evidence="8">
    <location>
        <begin position="147"/>
        <end position="171"/>
    </location>
</feature>
<feature type="transmembrane region" description="Helical" evidence="8">
    <location>
        <begin position="59"/>
        <end position="79"/>
    </location>
</feature>
<keyword evidence="3" id="KW-0813">Transport</keyword>
<evidence type="ECO:0000256" key="8">
    <source>
        <dbReference type="SAM" id="Phobius"/>
    </source>
</evidence>
<reference evidence="10" key="1">
    <citation type="submission" date="2022-09" db="EMBL/GenBank/DDBJ databases">
        <title>The genome sequence of Rhodococcus aetherivorans N1.</title>
        <authorList>
            <person name="Jiang W."/>
        </authorList>
    </citation>
    <scope>NUCLEOTIDE SEQUENCE</scope>
    <source>
        <strain evidence="10">N1</strain>
    </source>
</reference>
<dbReference type="SUPFAM" id="SSF103473">
    <property type="entry name" value="MFS general substrate transporter"/>
    <property type="match status" value="1"/>
</dbReference>
<evidence type="ECO:0000256" key="1">
    <source>
        <dbReference type="ARBA" id="ARBA00004651"/>
    </source>
</evidence>
<dbReference type="RefSeq" id="WP_263508456.1">
    <property type="nucleotide sequence ID" value="NZ_CP106982.1"/>
</dbReference>
<evidence type="ECO:0000256" key="6">
    <source>
        <dbReference type="ARBA" id="ARBA00022989"/>
    </source>
</evidence>
<evidence type="ECO:0000259" key="9">
    <source>
        <dbReference type="PROSITE" id="PS50850"/>
    </source>
</evidence>
<feature type="domain" description="Major facilitator superfamily (MFS) profile" evidence="9">
    <location>
        <begin position="25"/>
        <end position="269"/>
    </location>
</feature>
<evidence type="ECO:0000256" key="2">
    <source>
        <dbReference type="ARBA" id="ARBA00008335"/>
    </source>
</evidence>
<dbReference type="Pfam" id="PF07690">
    <property type="entry name" value="MFS_1"/>
    <property type="match status" value="1"/>
</dbReference>
<keyword evidence="7 8" id="KW-0472">Membrane</keyword>
<dbReference type="EMBL" id="CP106982">
    <property type="protein sequence ID" value="UYF94356.1"/>
    <property type="molecule type" value="Genomic_DNA"/>
</dbReference>
<dbReference type="InterPro" id="IPR011701">
    <property type="entry name" value="MFS"/>
</dbReference>
<feature type="transmembrane region" description="Helical" evidence="8">
    <location>
        <begin position="177"/>
        <end position="199"/>
    </location>
</feature>
<dbReference type="Proteomes" id="UP001163947">
    <property type="component" value="Chromosome"/>
</dbReference>
<dbReference type="Gene3D" id="1.20.1250.20">
    <property type="entry name" value="MFS general substrate transporter like domains"/>
    <property type="match status" value="1"/>
</dbReference>